<feature type="region of interest" description="Disordered" evidence="1">
    <location>
        <begin position="291"/>
        <end position="358"/>
    </location>
</feature>
<feature type="compositionally biased region" description="Polar residues" evidence="1">
    <location>
        <begin position="296"/>
        <end position="305"/>
    </location>
</feature>
<feature type="region of interest" description="Disordered" evidence="1">
    <location>
        <begin position="570"/>
        <end position="592"/>
    </location>
</feature>
<evidence type="ECO:0000313" key="2">
    <source>
        <dbReference type="EMBL" id="KAK6956572.1"/>
    </source>
</evidence>
<dbReference type="PANTHER" id="PTHR38166">
    <property type="entry name" value="C2H2-TYPE DOMAIN-CONTAINING PROTEIN-RELATED"/>
    <property type="match status" value="1"/>
</dbReference>
<name>A0AAX6MWL7_9PEZI</name>
<dbReference type="Proteomes" id="UP001369815">
    <property type="component" value="Unassembled WGS sequence"/>
</dbReference>
<keyword evidence="3" id="KW-1185">Reference proteome</keyword>
<accession>A0AAX6MWL7</accession>
<feature type="compositionally biased region" description="Basic and acidic residues" evidence="1">
    <location>
        <begin position="319"/>
        <end position="344"/>
    </location>
</feature>
<gene>
    <name evidence="2" type="ORF">Daesc_001850</name>
</gene>
<dbReference type="AlphaFoldDB" id="A0AAX6MWL7"/>
<dbReference type="EMBL" id="JBANMG010000002">
    <property type="protein sequence ID" value="KAK6956572.1"/>
    <property type="molecule type" value="Genomic_DNA"/>
</dbReference>
<organism evidence="2 3">
    <name type="scientific">Daldinia eschscholtzii</name>
    <dbReference type="NCBI Taxonomy" id="292717"/>
    <lineage>
        <taxon>Eukaryota</taxon>
        <taxon>Fungi</taxon>
        <taxon>Dikarya</taxon>
        <taxon>Ascomycota</taxon>
        <taxon>Pezizomycotina</taxon>
        <taxon>Sordariomycetes</taxon>
        <taxon>Xylariomycetidae</taxon>
        <taxon>Xylariales</taxon>
        <taxon>Hypoxylaceae</taxon>
        <taxon>Daldinia</taxon>
    </lineage>
</organism>
<sequence length="716" mass="81730">MIALDISAFTASYKTHLEHKIVFRTISNDTITDETNSQLRLSLGSDKFNPHWGILYTPGYPIIPEKRSSEVCSQRTTSSKSSTNNSFSIPTETISTLSSIGDYDSNNKSPESSQKLDNFIPGLLPVDKQGPGLLKEVKKESKDVKIGLKFEKSSRLSLNCNTGFSWDPDYLIFAGRHLKINTSLKDSIDLRRSSRDVPIDIHDLVSGSQEPRATVSADMVEQFVLRSQVHNIGLGLLSTHPRIRAFHEAYYEDMFFQFLENIYEHVITFLDYRYWRTQSFRKSCGSDNDEVRNGNFGYQSSNVSHMRSDPSARPFIGPRRSERGGRRNGSEGSSDHGDPRENHAHHPPTVRHKTDSRRVDCPFHKRDPVIFSDCSRIGFKKISHLKQHLKVKHQDPYCQHCFRVFSPRLHSSHVCFPERPRVRIITKKIAAHLNKRADRRKSIEEQWLQIYRIIFPEDKPPFPSPYVQKQVPEILEHFIGFLQENISESWQDMIQNLPPGVPFTQQVLKEAWDEGSQRWLSRSIDAYLSTKQATFDHGHIPRADLSQSRDEQDQNSSLDNILQHNDFEQAPMTGLPGLQQPPNHKPSDHDKLGSDIICTGSIHASYEVHGVETNDYLADLRSIDDHPVSGSLQIEAPNSTQGIVNDPLTGSSADLQLQREHLSWEMFPTRPDETRSPGTRSNRSDPLAPTFNSSEPYPSHLDSSWEDWLDYCQIPE</sequence>
<evidence type="ECO:0008006" key="4">
    <source>
        <dbReference type="Google" id="ProtNLM"/>
    </source>
</evidence>
<proteinExistence type="predicted"/>
<reference evidence="2 3" key="1">
    <citation type="journal article" date="2024" name="Front Chem Biol">
        <title>Unveiling the potential of Daldinia eschscholtzii MFLUCC 19-0629 through bioactivity and bioinformatics studies for enhanced sustainable agriculture production.</title>
        <authorList>
            <person name="Brooks S."/>
            <person name="Weaver J.A."/>
            <person name="Klomchit A."/>
            <person name="Alharthi S.A."/>
            <person name="Onlamun T."/>
            <person name="Nurani R."/>
            <person name="Vong T.K."/>
            <person name="Alberti F."/>
            <person name="Greco C."/>
        </authorList>
    </citation>
    <scope>NUCLEOTIDE SEQUENCE [LARGE SCALE GENOMIC DNA]</scope>
    <source>
        <strain evidence="2">MFLUCC 19-0629</strain>
    </source>
</reference>
<feature type="region of interest" description="Disordered" evidence="1">
    <location>
        <begin position="665"/>
        <end position="703"/>
    </location>
</feature>
<evidence type="ECO:0000256" key="1">
    <source>
        <dbReference type="SAM" id="MobiDB-lite"/>
    </source>
</evidence>
<protein>
    <recommendedName>
        <fullName evidence="4">C2H2-type domain-containing protein</fullName>
    </recommendedName>
</protein>
<dbReference type="PANTHER" id="PTHR38166:SF1">
    <property type="entry name" value="C2H2-TYPE DOMAIN-CONTAINING PROTEIN"/>
    <property type="match status" value="1"/>
</dbReference>
<evidence type="ECO:0000313" key="3">
    <source>
        <dbReference type="Proteomes" id="UP001369815"/>
    </source>
</evidence>
<comment type="caution">
    <text evidence="2">The sequence shown here is derived from an EMBL/GenBank/DDBJ whole genome shotgun (WGS) entry which is preliminary data.</text>
</comment>